<dbReference type="SMART" id="SM00342">
    <property type="entry name" value="HTH_ARAC"/>
    <property type="match status" value="1"/>
</dbReference>
<dbReference type="EMBL" id="JH660648">
    <property type="protein sequence ID" value="EIM24413.1"/>
    <property type="molecule type" value="Genomic_DNA"/>
</dbReference>
<dbReference type="Pfam" id="PF12833">
    <property type="entry name" value="HTH_18"/>
    <property type="match status" value="1"/>
</dbReference>
<dbReference type="RefSeq" id="WP_009764875.1">
    <property type="nucleotide sequence ID" value="NZ_CP141050.1"/>
</dbReference>
<dbReference type="PANTHER" id="PTHR47894:SF1">
    <property type="entry name" value="HTH-TYPE TRANSCRIPTIONAL REGULATOR VQSM"/>
    <property type="match status" value="1"/>
</dbReference>
<evidence type="ECO:0000313" key="5">
    <source>
        <dbReference type="EMBL" id="EIM24413.1"/>
    </source>
</evidence>
<dbReference type="Gene3D" id="1.10.10.60">
    <property type="entry name" value="Homeodomain-like"/>
    <property type="match status" value="1"/>
</dbReference>
<name>I4YKC1_9HYPH</name>
<dbReference type="PATRIC" id="fig|864069.3.peg.7408"/>
<dbReference type="SUPFAM" id="SSF46689">
    <property type="entry name" value="Homeodomain-like"/>
    <property type="match status" value="1"/>
</dbReference>
<keyword evidence="1" id="KW-0805">Transcription regulation</keyword>
<dbReference type="GO" id="GO:0000976">
    <property type="term" value="F:transcription cis-regulatory region binding"/>
    <property type="evidence" value="ECO:0007669"/>
    <property type="project" value="TreeGrafter"/>
</dbReference>
<evidence type="ECO:0000256" key="2">
    <source>
        <dbReference type="ARBA" id="ARBA00023125"/>
    </source>
</evidence>
<dbReference type="AlphaFoldDB" id="I4YKC1"/>
<dbReference type="PANTHER" id="PTHR47894">
    <property type="entry name" value="HTH-TYPE TRANSCRIPTIONAL REGULATOR GADX"/>
    <property type="match status" value="1"/>
</dbReference>
<dbReference type="STRING" id="864069.MicloDRAFT_00069320"/>
<dbReference type="HOGENOM" id="CLU_047522_4_2_5"/>
<reference evidence="5 6" key="1">
    <citation type="submission" date="2012-02" db="EMBL/GenBank/DDBJ databases">
        <title>Improved High-Quality Draft sequence of Microvirga sp. WSM3557.</title>
        <authorList>
            <consortium name="US DOE Joint Genome Institute"/>
            <person name="Lucas S."/>
            <person name="Han J."/>
            <person name="Lapidus A."/>
            <person name="Cheng J.-F."/>
            <person name="Goodwin L."/>
            <person name="Pitluck S."/>
            <person name="Peters L."/>
            <person name="Zhang X."/>
            <person name="Detter J.C."/>
            <person name="Han C."/>
            <person name="Tapia R."/>
            <person name="Land M."/>
            <person name="Hauser L."/>
            <person name="Kyrpides N."/>
            <person name="Ivanova N."/>
            <person name="Pagani I."/>
            <person name="Brau L."/>
            <person name="Yates R."/>
            <person name="O'Hara G."/>
            <person name="Rui T."/>
            <person name="Howieson J."/>
            <person name="Reeve W."/>
            <person name="Woyke T."/>
        </authorList>
    </citation>
    <scope>NUCLEOTIDE SEQUENCE [LARGE SCALE GENOMIC DNA]</scope>
    <source>
        <strain evidence="5 6">WSM3557</strain>
    </source>
</reference>
<evidence type="ECO:0000256" key="1">
    <source>
        <dbReference type="ARBA" id="ARBA00023015"/>
    </source>
</evidence>
<evidence type="ECO:0000259" key="4">
    <source>
        <dbReference type="PROSITE" id="PS01124"/>
    </source>
</evidence>
<evidence type="ECO:0000313" key="6">
    <source>
        <dbReference type="Proteomes" id="UP000003947"/>
    </source>
</evidence>
<protein>
    <submittedName>
        <fullName evidence="5">DNA-binding domain-containing protein, AraC-type</fullName>
    </submittedName>
</protein>
<dbReference type="InterPro" id="IPR009057">
    <property type="entry name" value="Homeodomain-like_sf"/>
</dbReference>
<dbReference type="InterPro" id="IPR018060">
    <property type="entry name" value="HTH_AraC"/>
</dbReference>
<keyword evidence="2 5" id="KW-0238">DNA-binding</keyword>
<organism evidence="5 6">
    <name type="scientific">Microvirga lotononidis</name>
    <dbReference type="NCBI Taxonomy" id="864069"/>
    <lineage>
        <taxon>Bacteria</taxon>
        <taxon>Pseudomonadati</taxon>
        <taxon>Pseudomonadota</taxon>
        <taxon>Alphaproteobacteria</taxon>
        <taxon>Hyphomicrobiales</taxon>
        <taxon>Methylobacteriaceae</taxon>
        <taxon>Microvirga</taxon>
    </lineage>
</organism>
<accession>I4YKC1</accession>
<dbReference type="GO" id="GO:0003700">
    <property type="term" value="F:DNA-binding transcription factor activity"/>
    <property type="evidence" value="ECO:0007669"/>
    <property type="project" value="InterPro"/>
</dbReference>
<gene>
    <name evidence="5" type="ORF">MicloDRAFT_00069320</name>
</gene>
<keyword evidence="3" id="KW-0804">Transcription</keyword>
<dbReference type="Proteomes" id="UP000003947">
    <property type="component" value="Unassembled WGS sequence"/>
</dbReference>
<keyword evidence="6" id="KW-1185">Reference proteome</keyword>
<dbReference type="GO" id="GO:0005829">
    <property type="term" value="C:cytosol"/>
    <property type="evidence" value="ECO:0007669"/>
    <property type="project" value="TreeGrafter"/>
</dbReference>
<sequence length="117" mass="13273">MHQSGQNIRPLTAEVQRVLRVELLRDSCSATKIANLFAINRRALHRHLKAEGSSFRQVTNEVRCEIACWLLARSDLPVSHIAEVLNYAEISAFSRAFHRWTGQSPSVWRSTHRGPVG</sequence>
<dbReference type="eggNOG" id="COG2207">
    <property type="taxonomic scope" value="Bacteria"/>
</dbReference>
<proteinExistence type="predicted"/>
<dbReference type="PROSITE" id="PS01124">
    <property type="entry name" value="HTH_ARAC_FAMILY_2"/>
    <property type="match status" value="1"/>
</dbReference>
<evidence type="ECO:0000256" key="3">
    <source>
        <dbReference type="ARBA" id="ARBA00023163"/>
    </source>
</evidence>
<feature type="domain" description="HTH araC/xylS-type" evidence="4">
    <location>
        <begin position="13"/>
        <end position="111"/>
    </location>
</feature>